<keyword evidence="8" id="KW-0520">NAD</keyword>
<keyword evidence="5" id="KW-0963">Cytoplasm</keyword>
<evidence type="ECO:0000256" key="10">
    <source>
        <dbReference type="ARBA" id="ARBA00042709"/>
    </source>
</evidence>
<dbReference type="SUPFAM" id="SSF51735">
    <property type="entry name" value="NAD(P)-binding Rossmann-fold domains"/>
    <property type="match status" value="1"/>
</dbReference>
<dbReference type="PIRSF" id="PIRSF000105">
    <property type="entry name" value="HCDH"/>
    <property type="match status" value="1"/>
</dbReference>
<dbReference type="Gene3D" id="1.10.1040.10">
    <property type="entry name" value="N-(1-d-carboxylethyl)-l-norvaline Dehydrogenase, domain 2"/>
    <property type="match status" value="1"/>
</dbReference>
<feature type="domain" description="3-hydroxyacyl-CoA dehydrogenase NAD binding" evidence="13">
    <location>
        <begin position="5"/>
        <end position="180"/>
    </location>
</feature>
<dbReference type="InterPro" id="IPR006176">
    <property type="entry name" value="3-OHacyl-CoA_DH_NAD-bd"/>
</dbReference>
<comment type="pathway">
    <text evidence="2">Lipid metabolism; butanoate metabolism.</text>
</comment>
<name>A0ABS5A658_9PSEU</name>
<dbReference type="InterPro" id="IPR036291">
    <property type="entry name" value="NAD(P)-bd_dom_sf"/>
</dbReference>
<evidence type="ECO:0000256" key="3">
    <source>
        <dbReference type="ARBA" id="ARBA00009463"/>
    </source>
</evidence>
<dbReference type="InterPro" id="IPR013328">
    <property type="entry name" value="6PGD_dom2"/>
</dbReference>
<dbReference type="SUPFAM" id="SSF48179">
    <property type="entry name" value="6-phosphogluconate dehydrogenase C-terminal domain-like"/>
    <property type="match status" value="1"/>
</dbReference>
<keyword evidence="6" id="KW-0597">Phosphoprotein</keyword>
<keyword evidence="11" id="KW-0472">Membrane</keyword>
<comment type="similarity">
    <text evidence="3">Belongs to the 3-hydroxyacyl-CoA dehydrogenase family.</text>
</comment>
<keyword evidence="11" id="KW-0812">Transmembrane</keyword>
<feature type="domain" description="3-hydroxyacyl-CoA dehydrogenase C-terminal" evidence="12">
    <location>
        <begin position="184"/>
        <end position="252"/>
    </location>
</feature>
<proteinExistence type="inferred from homology"/>
<comment type="subunit">
    <text evidence="4">Homodimer.</text>
</comment>
<dbReference type="PANTHER" id="PTHR48075:SF1">
    <property type="entry name" value="LAMBDA-CRYSTALLIN HOMOLOG"/>
    <property type="match status" value="1"/>
</dbReference>
<dbReference type="Gene3D" id="3.40.50.720">
    <property type="entry name" value="NAD(P)-binding Rossmann-like Domain"/>
    <property type="match status" value="1"/>
</dbReference>
<dbReference type="GO" id="GO:0016491">
    <property type="term" value="F:oxidoreductase activity"/>
    <property type="evidence" value="ECO:0007669"/>
    <property type="project" value="UniProtKB-KW"/>
</dbReference>
<protein>
    <recommendedName>
        <fullName evidence="10">L-gulonate 3-dehydrogenase</fullName>
        <ecNumber evidence="9">1.1.1.45</ecNumber>
    </recommendedName>
    <alternativeName>
        <fullName evidence="10">L-gulonate 3-dehydrogenase</fullName>
    </alternativeName>
</protein>
<keyword evidence="11" id="KW-1133">Transmembrane helix</keyword>
<sequence length="310" mass="33269">MSERTIAVVGAGVIGLSWTTLFLAKGFRVRLCDPRPDLAQAAREGIGQFAPTVPGFTGTAEELLTRLEFAPDAVHAVHDVVAVQENGPERLEFKQDLFAALEKAAPADALLLSSTSGLVPSLLGEKMTDPGRVLVGHPFNPPHVLPLVEIVPNPATTPETIARAVAFYRELGKTPVPLHKESRGFVANRLQGALFAEAITLVQDGVVDPAELDEIVRTSLGVRWASVGPFEAFHLGGGPEGLRHLLTHLGPGMARGWAMRRTPELDESTVDMLATAAEQSFGTEDYAGRTLRRDRRQLAVLAGLEQAEEA</sequence>
<evidence type="ECO:0000259" key="13">
    <source>
        <dbReference type="Pfam" id="PF02737"/>
    </source>
</evidence>
<evidence type="ECO:0000256" key="11">
    <source>
        <dbReference type="SAM" id="Phobius"/>
    </source>
</evidence>
<dbReference type="InterPro" id="IPR006180">
    <property type="entry name" value="3-OHacyl-CoA_DH_CS"/>
</dbReference>
<evidence type="ECO:0000256" key="7">
    <source>
        <dbReference type="ARBA" id="ARBA00023002"/>
    </source>
</evidence>
<dbReference type="EMBL" id="JAGIOO010000001">
    <property type="protein sequence ID" value="MBP2472083.1"/>
    <property type="molecule type" value="Genomic_DNA"/>
</dbReference>
<dbReference type="Pfam" id="PF02737">
    <property type="entry name" value="3HCDH_N"/>
    <property type="match status" value="1"/>
</dbReference>
<evidence type="ECO:0000313" key="14">
    <source>
        <dbReference type="EMBL" id="MBP2472083.1"/>
    </source>
</evidence>
<dbReference type="Proteomes" id="UP001519363">
    <property type="component" value="Unassembled WGS sequence"/>
</dbReference>
<dbReference type="PROSITE" id="PS00067">
    <property type="entry name" value="3HCDH"/>
    <property type="match status" value="1"/>
</dbReference>
<dbReference type="Pfam" id="PF00725">
    <property type="entry name" value="3HCDH"/>
    <property type="match status" value="1"/>
</dbReference>
<evidence type="ECO:0000256" key="9">
    <source>
        <dbReference type="ARBA" id="ARBA00038962"/>
    </source>
</evidence>
<keyword evidence="15" id="KW-1185">Reference proteome</keyword>
<evidence type="ECO:0000256" key="4">
    <source>
        <dbReference type="ARBA" id="ARBA00011738"/>
    </source>
</evidence>
<evidence type="ECO:0000313" key="15">
    <source>
        <dbReference type="Proteomes" id="UP001519363"/>
    </source>
</evidence>
<keyword evidence="7 14" id="KW-0560">Oxidoreductase</keyword>
<dbReference type="InterPro" id="IPR008927">
    <property type="entry name" value="6-PGluconate_DH-like_C_sf"/>
</dbReference>
<dbReference type="PANTHER" id="PTHR48075">
    <property type="entry name" value="3-HYDROXYACYL-COA DEHYDROGENASE FAMILY PROTEIN"/>
    <property type="match status" value="1"/>
</dbReference>
<dbReference type="RefSeq" id="WP_086781896.1">
    <property type="nucleotide sequence ID" value="NZ_JAGIOO010000001.1"/>
</dbReference>
<evidence type="ECO:0000256" key="8">
    <source>
        <dbReference type="ARBA" id="ARBA00023027"/>
    </source>
</evidence>
<dbReference type="InterPro" id="IPR022694">
    <property type="entry name" value="3-OHacyl-CoA_DH"/>
</dbReference>
<comment type="subcellular location">
    <subcellularLocation>
        <location evidence="1">Cytoplasm</location>
    </subcellularLocation>
</comment>
<evidence type="ECO:0000259" key="12">
    <source>
        <dbReference type="Pfam" id="PF00725"/>
    </source>
</evidence>
<evidence type="ECO:0000256" key="5">
    <source>
        <dbReference type="ARBA" id="ARBA00022490"/>
    </source>
</evidence>
<evidence type="ECO:0000256" key="1">
    <source>
        <dbReference type="ARBA" id="ARBA00004496"/>
    </source>
</evidence>
<reference evidence="14 15" key="1">
    <citation type="submission" date="2021-03" db="EMBL/GenBank/DDBJ databases">
        <title>Sequencing the genomes of 1000 actinobacteria strains.</title>
        <authorList>
            <person name="Klenk H.-P."/>
        </authorList>
    </citation>
    <scope>NUCLEOTIDE SEQUENCE [LARGE SCALE GENOMIC DNA]</scope>
    <source>
        <strain evidence="14 15">DSM 44580</strain>
    </source>
</reference>
<dbReference type="InterPro" id="IPR006108">
    <property type="entry name" value="3HC_DH_C"/>
</dbReference>
<feature type="transmembrane region" description="Helical" evidence="11">
    <location>
        <begin position="6"/>
        <end position="24"/>
    </location>
</feature>
<dbReference type="EC" id="1.1.1.45" evidence="9"/>
<accession>A0ABS5A658</accession>
<comment type="caution">
    <text evidence="14">The sequence shown here is derived from an EMBL/GenBank/DDBJ whole genome shotgun (WGS) entry which is preliminary data.</text>
</comment>
<organism evidence="14 15">
    <name type="scientific">Crossiella equi</name>
    <dbReference type="NCBI Taxonomy" id="130796"/>
    <lineage>
        <taxon>Bacteria</taxon>
        <taxon>Bacillati</taxon>
        <taxon>Actinomycetota</taxon>
        <taxon>Actinomycetes</taxon>
        <taxon>Pseudonocardiales</taxon>
        <taxon>Pseudonocardiaceae</taxon>
        <taxon>Crossiella</taxon>
    </lineage>
</organism>
<gene>
    <name evidence="14" type="ORF">JOF53_000955</name>
</gene>
<evidence type="ECO:0000256" key="2">
    <source>
        <dbReference type="ARBA" id="ARBA00005086"/>
    </source>
</evidence>
<evidence type="ECO:0000256" key="6">
    <source>
        <dbReference type="ARBA" id="ARBA00022553"/>
    </source>
</evidence>